<dbReference type="RefSeq" id="WP_070987071.1">
    <property type="nucleotide sequence ID" value="NZ_MKJU01000031.1"/>
</dbReference>
<dbReference type="Gene3D" id="2.30.40.10">
    <property type="entry name" value="Urease, subunit C, domain 1"/>
    <property type="match status" value="1"/>
</dbReference>
<dbReference type="InterPro" id="IPR032466">
    <property type="entry name" value="Metal_Hydrolase"/>
</dbReference>
<dbReference type="OrthoDB" id="6190564at2"/>
<dbReference type="Proteomes" id="UP000179786">
    <property type="component" value="Unassembled WGS sequence"/>
</dbReference>
<comment type="caution">
    <text evidence="2">The sequence shown here is derived from an EMBL/GenBank/DDBJ whole genome shotgun (WGS) entry which is preliminary data.</text>
</comment>
<dbReference type="SUPFAM" id="SSF51338">
    <property type="entry name" value="Composite domain of metallo-dependent hydrolases"/>
    <property type="match status" value="1"/>
</dbReference>
<dbReference type="InterPro" id="IPR006680">
    <property type="entry name" value="Amidohydro-rel"/>
</dbReference>
<evidence type="ECO:0000313" key="3">
    <source>
        <dbReference type="Proteomes" id="UP000179786"/>
    </source>
</evidence>
<name>A0A1S1MQA5_9GAMM</name>
<dbReference type="InterPro" id="IPR011059">
    <property type="entry name" value="Metal-dep_hydrolase_composite"/>
</dbReference>
<evidence type="ECO:0000259" key="1">
    <source>
        <dbReference type="Pfam" id="PF01979"/>
    </source>
</evidence>
<accession>A0A1S1MQA5</accession>
<dbReference type="Pfam" id="PF01979">
    <property type="entry name" value="Amidohydro_1"/>
    <property type="match status" value="1"/>
</dbReference>
<evidence type="ECO:0000313" key="2">
    <source>
        <dbReference type="EMBL" id="OHU88334.1"/>
    </source>
</evidence>
<dbReference type="EMBL" id="MKJU01000031">
    <property type="protein sequence ID" value="OHU88334.1"/>
    <property type="molecule type" value="Genomic_DNA"/>
</dbReference>
<organism evidence="2 3">
    <name type="scientific">Pseudoalteromonas amylolytica</name>
    <dbReference type="NCBI Taxonomy" id="1859457"/>
    <lineage>
        <taxon>Bacteria</taxon>
        <taxon>Pseudomonadati</taxon>
        <taxon>Pseudomonadota</taxon>
        <taxon>Gammaproteobacteria</taxon>
        <taxon>Alteromonadales</taxon>
        <taxon>Pseudoalteromonadaceae</taxon>
        <taxon>Pseudoalteromonas</taxon>
    </lineage>
</organism>
<dbReference type="InterPro" id="IPR051781">
    <property type="entry name" value="Metallo-dep_Hydrolase"/>
</dbReference>
<dbReference type="SUPFAM" id="SSF51556">
    <property type="entry name" value="Metallo-dependent hydrolases"/>
    <property type="match status" value="1"/>
</dbReference>
<feature type="domain" description="Amidohydrolase-related" evidence="1">
    <location>
        <begin position="74"/>
        <end position="413"/>
    </location>
</feature>
<keyword evidence="3" id="KW-1185">Reference proteome</keyword>
<dbReference type="STRING" id="1859457.BET10_19870"/>
<dbReference type="Gene3D" id="3.20.20.140">
    <property type="entry name" value="Metal-dependent hydrolases"/>
    <property type="match status" value="1"/>
</dbReference>
<dbReference type="PANTHER" id="PTHR43135">
    <property type="entry name" value="ALPHA-D-RIBOSE 1-METHYLPHOSPHONATE 5-TRIPHOSPHATE DIPHOSPHATASE"/>
    <property type="match status" value="1"/>
</dbReference>
<dbReference type="PANTHER" id="PTHR43135:SF3">
    <property type="entry name" value="ALPHA-D-RIBOSE 1-METHYLPHOSPHONATE 5-TRIPHOSPHATE DIPHOSPHATASE"/>
    <property type="match status" value="1"/>
</dbReference>
<gene>
    <name evidence="2" type="ORF">BET10_19870</name>
</gene>
<proteinExistence type="predicted"/>
<dbReference type="AlphaFoldDB" id="A0A1S1MQA5"/>
<sequence length="427" mass="46323">MSKKLIIFIALIIWIVPQTVTAQQILLTNGTLLDPSNQSARKQHLLLDDNQIIGRFDEMPENFTGTKIDISGKFVLPGFVDMHTHAFGNRAPNTVTETMGPSTTAQVVLQAGVTGLVDLFGNEQKLFEHRRLQQQGLIGGADIYASLSCLTAPGGHCSQFGKTRTIANEQEAIEHITALAKKQADVIKLVSTVGGKLPSLSPQLLKFAVSQAHAHGLKVIVHIHTLADIESAIAANADAITHLPDDGTISERLAQKLSEHGVVVIPTLACDTDEYEFLFSNTLDAKLAAKVTAPRIIAGYRQKASQMTNEQKRNAKQRTLKYYQSIKHLIAANVPLLSGTDAGNYGTLQGFTLHRELAKFVAAGYSPWQALASATSDSRLFLGKPTDLDAGAQPSVVILNNSPIEDINNTQTIFAVIHRGVYRKIKL</sequence>
<protein>
    <recommendedName>
        <fullName evidence="1">Amidohydrolase-related domain-containing protein</fullName>
    </recommendedName>
</protein>
<dbReference type="GO" id="GO:0016810">
    <property type="term" value="F:hydrolase activity, acting on carbon-nitrogen (but not peptide) bonds"/>
    <property type="evidence" value="ECO:0007669"/>
    <property type="project" value="InterPro"/>
</dbReference>
<reference evidence="2 3" key="1">
    <citation type="submission" date="2016-09" db="EMBL/GenBank/DDBJ databases">
        <title>Pseudoalteromonas amylolytica sp. nov., isolated from the surface seawater.</title>
        <authorList>
            <person name="Wu Y.-H."/>
            <person name="Cheng H."/>
            <person name="Jin X.-B."/>
            <person name="Wang C.-S."/>
            <person name="Xu X.-W."/>
        </authorList>
    </citation>
    <scope>NUCLEOTIDE SEQUENCE [LARGE SCALE GENOMIC DNA]</scope>
    <source>
        <strain evidence="2 3">JW1</strain>
    </source>
</reference>